<dbReference type="OMA" id="SEHDRCQ"/>
<feature type="transmembrane region" description="Helical" evidence="5">
    <location>
        <begin position="668"/>
        <end position="687"/>
    </location>
</feature>
<dbReference type="InterPro" id="IPR000048">
    <property type="entry name" value="IQ_motif_EF-hand-BS"/>
</dbReference>
<comment type="caution">
    <text evidence="6">The sequence shown here is derived from an EMBL/GenBank/DDBJ whole genome shotgun (WGS) entry which is preliminary data.</text>
</comment>
<keyword evidence="5" id="KW-1133">Transmembrane helix</keyword>
<feature type="coiled-coil region" evidence="3">
    <location>
        <begin position="92"/>
        <end position="127"/>
    </location>
</feature>
<feature type="compositionally biased region" description="Low complexity" evidence="4">
    <location>
        <begin position="16"/>
        <end position="34"/>
    </location>
</feature>
<evidence type="ECO:0000313" key="7">
    <source>
        <dbReference type="Proteomes" id="UP000186817"/>
    </source>
</evidence>
<feature type="transmembrane region" description="Helical" evidence="5">
    <location>
        <begin position="637"/>
        <end position="656"/>
    </location>
</feature>
<name>A0A1Q9DAB1_SYMMI</name>
<keyword evidence="5" id="KW-0472">Membrane</keyword>
<keyword evidence="3" id="KW-0175">Coiled coil</keyword>
<dbReference type="Pfam" id="PF12796">
    <property type="entry name" value="Ank_2"/>
    <property type="match status" value="1"/>
</dbReference>
<keyword evidence="1" id="KW-0677">Repeat</keyword>
<dbReference type="SMART" id="SM00015">
    <property type="entry name" value="IQ"/>
    <property type="match status" value="1"/>
</dbReference>
<keyword evidence="2" id="KW-0040">ANK repeat</keyword>
<evidence type="ECO:0000256" key="5">
    <source>
        <dbReference type="SAM" id="Phobius"/>
    </source>
</evidence>
<dbReference type="PANTHER" id="PTHR24198">
    <property type="entry name" value="ANKYRIN REPEAT AND PROTEIN KINASE DOMAIN-CONTAINING PROTEIN"/>
    <property type="match status" value="1"/>
</dbReference>
<dbReference type="AlphaFoldDB" id="A0A1Q9DAB1"/>
<reference evidence="6 7" key="1">
    <citation type="submission" date="2016-02" db="EMBL/GenBank/DDBJ databases">
        <title>Genome analysis of coral dinoflagellate symbionts highlights evolutionary adaptations to a symbiotic lifestyle.</title>
        <authorList>
            <person name="Aranda M."/>
            <person name="Li Y."/>
            <person name="Liew Y.J."/>
            <person name="Baumgarten S."/>
            <person name="Simakov O."/>
            <person name="Wilson M."/>
            <person name="Piel J."/>
            <person name="Ashoor H."/>
            <person name="Bougouffa S."/>
            <person name="Bajic V.B."/>
            <person name="Ryu T."/>
            <person name="Ravasi T."/>
            <person name="Bayer T."/>
            <person name="Micklem G."/>
            <person name="Kim H."/>
            <person name="Bhak J."/>
            <person name="Lajeunesse T.C."/>
            <person name="Voolstra C.R."/>
        </authorList>
    </citation>
    <scope>NUCLEOTIDE SEQUENCE [LARGE SCALE GENOMIC DNA]</scope>
    <source>
        <strain evidence="6 7">CCMP2467</strain>
    </source>
</reference>
<dbReference type="OrthoDB" id="426293at2759"/>
<feature type="compositionally biased region" description="Basic residues" evidence="4">
    <location>
        <begin position="35"/>
        <end position="47"/>
    </location>
</feature>
<evidence type="ECO:0000256" key="4">
    <source>
        <dbReference type="SAM" id="MobiDB-lite"/>
    </source>
</evidence>
<proteinExistence type="predicted"/>
<dbReference type="PANTHER" id="PTHR24198:SF165">
    <property type="entry name" value="ANKYRIN REPEAT-CONTAINING PROTEIN-RELATED"/>
    <property type="match status" value="1"/>
</dbReference>
<dbReference type="InterPro" id="IPR036770">
    <property type="entry name" value="Ankyrin_rpt-contain_sf"/>
</dbReference>
<gene>
    <name evidence="6" type="ORF">AK812_SmicGene26164</name>
</gene>
<feature type="region of interest" description="Disordered" evidence="4">
    <location>
        <begin position="1"/>
        <end position="55"/>
    </location>
</feature>
<feature type="coiled-coil region" evidence="3">
    <location>
        <begin position="326"/>
        <end position="353"/>
    </location>
</feature>
<evidence type="ECO:0000256" key="3">
    <source>
        <dbReference type="SAM" id="Coils"/>
    </source>
</evidence>
<protein>
    <submittedName>
        <fullName evidence="6">Putative IQ motif and ankyrin repeat domain-containing protein</fullName>
    </submittedName>
</protein>
<accession>A0A1Q9DAB1</accession>
<keyword evidence="5" id="KW-0812">Transmembrane</keyword>
<dbReference type="Proteomes" id="UP000186817">
    <property type="component" value="Unassembled WGS sequence"/>
</dbReference>
<dbReference type="Gene3D" id="1.25.40.20">
    <property type="entry name" value="Ankyrin repeat-containing domain"/>
    <property type="match status" value="1"/>
</dbReference>
<evidence type="ECO:0000256" key="2">
    <source>
        <dbReference type="ARBA" id="ARBA00023043"/>
    </source>
</evidence>
<evidence type="ECO:0000256" key="1">
    <source>
        <dbReference type="ARBA" id="ARBA00022737"/>
    </source>
</evidence>
<dbReference type="InterPro" id="IPR002110">
    <property type="entry name" value="Ankyrin_rpt"/>
</dbReference>
<dbReference type="EMBL" id="LSRX01000636">
    <property type="protein sequence ID" value="OLP92080.1"/>
    <property type="molecule type" value="Genomic_DNA"/>
</dbReference>
<sequence length="717" mass="76997">MAPKKGGKPPIPASRSPTPTAAGSGAAAVNAKTKGAAKAKGKAKAKAKAAPSPEEAAAIRLQSLARGFLARRAAQRLCAQKQHQDAELAAAVRAAELAALQVERRKAEAERAKQEEKRKRAQKLSADTKAALEAAFDGDVAVLEKLLNSGFPVDAANAAGITALSEAAAAGKAEAAQLLLDRKANPNTRGEFSRTPLWRAAYSRQSDLVPLLLEAGGDPRLRDDDGQTPADVCAQDELCELLAAWDVSRTDELVEDFQEWAAELQRQEHQRQREAMRSVEEAFEAAAKAYEASQMILAKAKAQMRNREKEYGMKLAAGHKDAVEACASADAALQRAEADAASAQHDFDQAQRRRLAAAEAAGAEVESGPGRLVPVAQLNNVLLRDLGERIAQGGRWPLVLDPGDIAQKLIQYSGSSLLNFFRSGDMEPERIRVALLTMLRGGGVLALDLHNFGAGVGLDLLSQPFENVRENLFQDICSRALLQVPKGKRMPNFYDLVTKEERQERFKAQMFDDKMIARFKFMVLTSTELPHKDLLEHFDVLGSQDEGNGIHRQEPGNSAGAAEASQPTSPVDEAVANTDANRSPCCNARLEQEASISKSPAEEEAPDAESGSAAPEDAIAAAAAPLRRPRRGPSTKLAIILISVVLLAIAAELWIMSMPQVPLLIDKLYFGVALAFQLMMVLASLPLPEQGLCCIRGICMMGHPRFLQSSASSLAAD</sequence>
<feature type="region of interest" description="Disordered" evidence="4">
    <location>
        <begin position="545"/>
        <end position="572"/>
    </location>
</feature>
<evidence type="ECO:0000313" key="6">
    <source>
        <dbReference type="EMBL" id="OLP92080.1"/>
    </source>
</evidence>
<dbReference type="PROSITE" id="PS50088">
    <property type="entry name" value="ANK_REPEAT"/>
    <property type="match status" value="2"/>
</dbReference>
<dbReference type="SMART" id="SM00248">
    <property type="entry name" value="ANK"/>
    <property type="match status" value="2"/>
</dbReference>
<feature type="region of interest" description="Disordered" evidence="4">
    <location>
        <begin position="592"/>
        <end position="615"/>
    </location>
</feature>
<organism evidence="6 7">
    <name type="scientific">Symbiodinium microadriaticum</name>
    <name type="common">Dinoflagellate</name>
    <name type="synonym">Zooxanthella microadriatica</name>
    <dbReference type="NCBI Taxonomy" id="2951"/>
    <lineage>
        <taxon>Eukaryota</taxon>
        <taxon>Sar</taxon>
        <taxon>Alveolata</taxon>
        <taxon>Dinophyceae</taxon>
        <taxon>Suessiales</taxon>
        <taxon>Symbiodiniaceae</taxon>
        <taxon>Symbiodinium</taxon>
    </lineage>
</organism>
<dbReference type="SUPFAM" id="SSF48403">
    <property type="entry name" value="Ankyrin repeat"/>
    <property type="match status" value="1"/>
</dbReference>
<dbReference type="PROSITE" id="PS50096">
    <property type="entry name" value="IQ"/>
    <property type="match status" value="1"/>
</dbReference>
<keyword evidence="7" id="KW-1185">Reference proteome</keyword>